<proteinExistence type="predicted"/>
<feature type="compositionally biased region" description="Basic and acidic residues" evidence="1">
    <location>
        <begin position="1360"/>
        <end position="1369"/>
    </location>
</feature>
<feature type="region of interest" description="Disordered" evidence="1">
    <location>
        <begin position="1118"/>
        <end position="1199"/>
    </location>
</feature>
<feature type="compositionally biased region" description="Polar residues" evidence="1">
    <location>
        <begin position="1118"/>
        <end position="1130"/>
    </location>
</feature>
<feature type="region of interest" description="Disordered" evidence="1">
    <location>
        <begin position="476"/>
        <end position="501"/>
    </location>
</feature>
<comment type="caution">
    <text evidence="2">The sequence shown here is derived from an EMBL/GenBank/DDBJ whole genome shotgun (WGS) entry which is preliminary data.</text>
</comment>
<feature type="compositionally biased region" description="Basic and acidic residues" evidence="1">
    <location>
        <begin position="1064"/>
        <end position="1085"/>
    </location>
</feature>
<organism evidence="2 3">
    <name type="scientific">Paragonimus westermani</name>
    <dbReference type="NCBI Taxonomy" id="34504"/>
    <lineage>
        <taxon>Eukaryota</taxon>
        <taxon>Metazoa</taxon>
        <taxon>Spiralia</taxon>
        <taxon>Lophotrochozoa</taxon>
        <taxon>Platyhelminthes</taxon>
        <taxon>Trematoda</taxon>
        <taxon>Digenea</taxon>
        <taxon>Plagiorchiida</taxon>
        <taxon>Troglotremata</taxon>
        <taxon>Troglotrematidae</taxon>
        <taxon>Paragonimus</taxon>
    </lineage>
</organism>
<feature type="compositionally biased region" description="Low complexity" evidence="1">
    <location>
        <begin position="1319"/>
        <end position="1331"/>
    </location>
</feature>
<evidence type="ECO:0000313" key="3">
    <source>
        <dbReference type="Proteomes" id="UP000324629"/>
    </source>
</evidence>
<feature type="compositionally biased region" description="Polar residues" evidence="1">
    <location>
        <begin position="1370"/>
        <end position="1384"/>
    </location>
</feature>
<dbReference type="EMBL" id="QNGE01000152">
    <property type="protein sequence ID" value="KAA3681669.1"/>
    <property type="molecule type" value="Genomic_DNA"/>
</dbReference>
<feature type="compositionally biased region" description="Polar residues" evidence="1">
    <location>
        <begin position="476"/>
        <end position="485"/>
    </location>
</feature>
<feature type="compositionally biased region" description="Polar residues" evidence="1">
    <location>
        <begin position="1474"/>
        <end position="1484"/>
    </location>
</feature>
<sequence length="1496" mass="163901">VFSSASQTLTSHQRVTYTNAHSRLDDKLPDLMYSQDLLPDATDHYRPTSPPVILQNKAIVKLVDSKSTDGNDHYVPKAYAHTTSKRELIQRLLAESETVLAAKQQCLVTGLPPVCKDTWKVDKAMSLPDKENHLVVHSSSRGLRPTTGQTFDGTDSLHPSDSSPTVRRKKCNVMQEQFHQHPSIESPRHSSQEVAVSKQATLKPVPHIHESIGDSCAADETSTLLPVNGKSSAPLANKSPVPTVSLTVDSSKIPAPSLPSSSATNELAPKTEFSVYSSEMKSKLSTIPVDSNKISPCLLENGDKGTDKPDREGSDTHNTSLNEVRLIQSSDEASDNIKPAKPVCMPPPDSGNKKLKRSGAFRPNAVEQKDRKSTVMDNLKISEDPLPKRDTDRMSTNVNPPPPIPTSPNHPPIVAQPVFSLRTLTSERWVFHDLPLTKVRLKLQSILQRSADCSADKFSLPTQTKQLERFRSALNSAMSSNSTQDRPVLESGATSQGRKNRPRTLTAVLLVPPRQETDLSAPVIQLPVSTLPQTATSIICRSDAFTMTIPPSPKPCPLKIDRDTQCDLSLSITVTKNSPPVPFVHIALTPKPDVNFDSTSTGHFISPSAEYEKANVKQSILEDSCVSARNLPFIDLQNQLLLATKEAEDKIHQTSVDTQLQLASEYKSKASRQWKTLVSSISSTHTGTPHNPDGGGRFRLLLQSDALHQYPVELLHMVRHLISAAVLLEDTNELSRAADLLAEVSAQLEHTSRRMRRVEVKLIKHVVRHPHRSSHERLGGSSTSDLSKMVKHDTGWMYLWYYALSRIQSVVHFREYQLRLRLMNSLRTQVEEDIAGLGPGFEQLTDSTEIVNLDPNKNVATTLPLHTLHRLVRLIRLDGLAHRATAEWQQGDGLAADVPRWASNPDHLTDTSTSQILDWAISETAGGTNLCGLHTRLGALVLYIEGVLKVHTVILHQLKTDSQQANFHSDGESLSRDRVILNASPLPAHSNRISSAESSLTTTCPTHGDKSHRSRKKNKTPISILAADPSVVTKCQNSPHGLGSSALKQKESVLPKSTPPISASEHDRNYSTLLDRKSENSLEKRSKMRRLTKPDELEPCDLQRTNVDSILGAVTNTDAESESIASSGQDVTPLGDRERVPSQRPAKKFKTNKPEGFGEESCASELRPNHVQSIKPKKSHKDAPIEKTGNHTKNKSDVDVTSRLVSNLNKHVHTELMPVNSTPIEQYFPVDSNSPDYPPSSPSPPVRRRRSKSLALVSTVKGCNVRSEIPANGAAVKTKKPLARHSQSGPDLDDTTYHPKRMKAISSKVSHSESDSDRSSSPPSYRPSVSSATGEKKSSRRSLRSVSVGRNLSVCNGHTSQDRHEKDSSHNSTNDSIGYSPTKQVSVDGITSKVKSSQLDPIPVYRVSRIPSSPTPSSQPTQSFSPGNHGAFKTSVGSHSGDSKVASSCHPTASSSGRSVVETVPSFYTRWKNDSSAQPTNVASYGSLKRPPTARR</sequence>
<feature type="region of interest" description="Disordered" evidence="1">
    <location>
        <begin position="985"/>
        <end position="1099"/>
    </location>
</feature>
<feature type="region of interest" description="Disordered" evidence="1">
    <location>
        <begin position="1271"/>
        <end position="1384"/>
    </location>
</feature>
<feature type="non-terminal residue" evidence="2">
    <location>
        <position position="1"/>
    </location>
</feature>
<feature type="compositionally biased region" description="Low complexity" evidence="1">
    <location>
        <begin position="1344"/>
        <end position="1354"/>
    </location>
</feature>
<feature type="region of interest" description="Disordered" evidence="1">
    <location>
        <begin position="292"/>
        <end position="374"/>
    </location>
</feature>
<evidence type="ECO:0000313" key="2">
    <source>
        <dbReference type="EMBL" id="KAA3681669.1"/>
    </source>
</evidence>
<name>A0A5J4P1V8_9TREM</name>
<feature type="compositionally biased region" description="Polar residues" evidence="1">
    <location>
        <begin position="1435"/>
        <end position="1458"/>
    </location>
</feature>
<feature type="compositionally biased region" description="Polar residues" evidence="1">
    <location>
        <begin position="316"/>
        <end position="331"/>
    </location>
</feature>
<feature type="compositionally biased region" description="Low complexity" evidence="1">
    <location>
        <begin position="1411"/>
        <end position="1426"/>
    </location>
</feature>
<feature type="region of interest" description="Disordered" evidence="1">
    <location>
        <begin position="136"/>
        <end position="166"/>
    </location>
</feature>
<feature type="region of interest" description="Disordered" evidence="1">
    <location>
        <begin position="1402"/>
        <end position="1496"/>
    </location>
</feature>
<feature type="compositionally biased region" description="Basic and acidic residues" evidence="1">
    <location>
        <begin position="1181"/>
        <end position="1199"/>
    </location>
</feature>
<gene>
    <name evidence="2" type="ORF">DEA37_0012725</name>
</gene>
<feature type="region of interest" description="Disordered" evidence="1">
    <location>
        <begin position="1226"/>
        <end position="1253"/>
    </location>
</feature>
<feature type="compositionally biased region" description="Pro residues" evidence="1">
    <location>
        <begin position="1236"/>
        <end position="1245"/>
    </location>
</feature>
<reference evidence="2 3" key="1">
    <citation type="journal article" date="2019" name="Gigascience">
        <title>Whole-genome sequence of the oriental lung fluke Paragonimus westermani.</title>
        <authorList>
            <person name="Oey H."/>
            <person name="Zakrzewski M."/>
            <person name="Narain K."/>
            <person name="Devi K.R."/>
            <person name="Agatsuma T."/>
            <person name="Nawaratna S."/>
            <person name="Gobert G.N."/>
            <person name="Jones M.K."/>
            <person name="Ragan M.A."/>
            <person name="McManus D.P."/>
            <person name="Krause L."/>
        </authorList>
    </citation>
    <scope>NUCLEOTIDE SEQUENCE [LARGE SCALE GENOMIC DNA]</scope>
    <source>
        <strain evidence="2 3">IND2009</strain>
    </source>
</reference>
<feature type="compositionally biased region" description="Polar residues" evidence="1">
    <location>
        <begin position="991"/>
        <end position="1005"/>
    </location>
</feature>
<dbReference type="Proteomes" id="UP000324629">
    <property type="component" value="Unassembled WGS sequence"/>
</dbReference>
<keyword evidence="3" id="KW-1185">Reference proteome</keyword>
<feature type="compositionally biased region" description="Polar residues" evidence="1">
    <location>
        <begin position="137"/>
        <end position="165"/>
    </location>
</feature>
<feature type="compositionally biased region" description="Basic residues" evidence="1">
    <location>
        <begin position="1010"/>
        <end position="1019"/>
    </location>
</feature>
<evidence type="ECO:0000256" key="1">
    <source>
        <dbReference type="SAM" id="MobiDB-lite"/>
    </source>
</evidence>
<protein>
    <submittedName>
        <fullName evidence="2">Uncharacterized protein</fullName>
    </submittedName>
</protein>
<accession>A0A5J4P1V8</accession>
<feature type="compositionally biased region" description="Basic and acidic residues" evidence="1">
    <location>
        <begin position="301"/>
        <end position="315"/>
    </location>
</feature>